<accession>A0A6H1ZBF2</accession>
<evidence type="ECO:0000313" key="3">
    <source>
        <dbReference type="EMBL" id="QJA67812.1"/>
    </source>
</evidence>
<evidence type="ECO:0000256" key="1">
    <source>
        <dbReference type="SAM" id="MobiDB-lite"/>
    </source>
</evidence>
<proteinExistence type="predicted"/>
<reference evidence="2" key="1">
    <citation type="submission" date="2020-03" db="EMBL/GenBank/DDBJ databases">
        <title>The deep terrestrial virosphere.</title>
        <authorList>
            <person name="Holmfeldt K."/>
            <person name="Nilsson E."/>
            <person name="Simone D."/>
            <person name="Lopez-Fernandez M."/>
            <person name="Wu X."/>
            <person name="de Brujin I."/>
            <person name="Lundin D."/>
            <person name="Andersson A."/>
            <person name="Bertilsson S."/>
            <person name="Dopson M."/>
        </authorList>
    </citation>
    <scope>NUCLEOTIDE SEQUENCE</scope>
    <source>
        <strain evidence="4">MM415A00124</strain>
        <strain evidence="3">MM415B00156</strain>
        <strain evidence="2">TM448A00198</strain>
    </source>
</reference>
<protein>
    <submittedName>
        <fullName evidence="2">Putative structural protein</fullName>
    </submittedName>
</protein>
<gene>
    <name evidence="4" type="ORF">MM415A00124_0052</name>
    <name evidence="3" type="ORF">MM415B00156_0052</name>
    <name evidence="2" type="ORF">TM448A00198_0048</name>
</gene>
<evidence type="ECO:0000313" key="4">
    <source>
        <dbReference type="EMBL" id="QJI04877.1"/>
    </source>
</evidence>
<dbReference type="EMBL" id="MT145191">
    <property type="protein sequence ID" value="QJI04877.1"/>
    <property type="molecule type" value="Genomic_DNA"/>
</dbReference>
<name>A0A6H1ZBF2_9ZZZZ</name>
<feature type="region of interest" description="Disordered" evidence="1">
    <location>
        <begin position="25"/>
        <end position="45"/>
    </location>
</feature>
<dbReference type="EMBL" id="MT141576">
    <property type="protein sequence ID" value="QJA67812.1"/>
    <property type="molecule type" value="Genomic_DNA"/>
</dbReference>
<dbReference type="EMBL" id="MT143987">
    <property type="protein sequence ID" value="QJA45233.1"/>
    <property type="molecule type" value="Genomic_DNA"/>
</dbReference>
<evidence type="ECO:0000313" key="2">
    <source>
        <dbReference type="EMBL" id="QJA45233.1"/>
    </source>
</evidence>
<organism evidence="2">
    <name type="scientific">viral metagenome</name>
    <dbReference type="NCBI Taxonomy" id="1070528"/>
    <lineage>
        <taxon>unclassified sequences</taxon>
        <taxon>metagenomes</taxon>
        <taxon>organismal metagenomes</taxon>
    </lineage>
</organism>
<sequence>MSDNFYQDMAETAVEMIDEFGAPGAIRRETPGASPDYDPGEPTITDHPAVMVVTSFSSREIDGTRIRASDKKALISPSLTIEPTVSDKLVTPDGAVLNIVNVEVVRPATTTLLWKLQVRA</sequence>
<dbReference type="AlphaFoldDB" id="A0A6H1ZBF2"/>